<name>A0ACC1M2D4_9FUNG</name>
<keyword evidence="2" id="KW-1185">Reference proteome</keyword>
<organism evidence="1 2">
    <name type="scientific">Coemansia aciculifera</name>
    <dbReference type="NCBI Taxonomy" id="417176"/>
    <lineage>
        <taxon>Eukaryota</taxon>
        <taxon>Fungi</taxon>
        <taxon>Fungi incertae sedis</taxon>
        <taxon>Zoopagomycota</taxon>
        <taxon>Kickxellomycotina</taxon>
        <taxon>Kickxellomycetes</taxon>
        <taxon>Kickxellales</taxon>
        <taxon>Kickxellaceae</taxon>
        <taxon>Coemansia</taxon>
    </lineage>
</organism>
<accession>A0ACC1M2D4</accession>
<sequence>QYPPRQPPPPLGVEASRPFVVINNIKDANFEEQLSSPEWSRMMSERDDVRGRRSDYRLFNGEVGLVNELEKCRETLINMAPPSLVEFNYACAPSNPHAALAQCSVLGNLSAVALGHLDSLLKPVQDYLGVEGGIKFVDLGSKQAGFSQYILWRANQRNATGWYFGCEGGGGSSSGGGSELGLDIERLSLACRNDAHSLEEYGSGVAAGVKPDILDPSSVEAFVDHVKSKTKGSGIDLVVAECGSTDTLGLPDFGTDLERRQYTYIIAQAVIALRLLHKGGTFVFKMSDTATPLGAELLFLLHACFTRIAVVRSMASRPTSTERFVVCNLLKGESRWVASHLLAALTKIHGDREHFRLSHVVSWTKVSSDRQFMEQLSRFNVSLARGQLAALQGAVALGSFSSSPSGNSYQPSAAQVEVARRCLKSWDLLAKP</sequence>
<dbReference type="EMBL" id="JANBVB010000884">
    <property type="protein sequence ID" value="KAJ2891829.1"/>
    <property type="molecule type" value="Genomic_DNA"/>
</dbReference>
<feature type="non-terminal residue" evidence="1">
    <location>
        <position position="1"/>
    </location>
</feature>
<dbReference type="Proteomes" id="UP001139981">
    <property type="component" value="Unassembled WGS sequence"/>
</dbReference>
<evidence type="ECO:0000313" key="1">
    <source>
        <dbReference type="EMBL" id="KAJ2891829.1"/>
    </source>
</evidence>
<gene>
    <name evidence="1" type="ORF">IWW38_003456</name>
</gene>
<evidence type="ECO:0000313" key="2">
    <source>
        <dbReference type="Proteomes" id="UP001139981"/>
    </source>
</evidence>
<comment type="caution">
    <text evidence="1">The sequence shown here is derived from an EMBL/GenBank/DDBJ whole genome shotgun (WGS) entry which is preliminary data.</text>
</comment>
<reference evidence="1" key="1">
    <citation type="submission" date="2022-07" db="EMBL/GenBank/DDBJ databases">
        <title>Phylogenomic reconstructions and comparative analyses of Kickxellomycotina fungi.</title>
        <authorList>
            <person name="Reynolds N.K."/>
            <person name="Stajich J.E."/>
            <person name="Barry K."/>
            <person name="Grigoriev I.V."/>
            <person name="Crous P."/>
            <person name="Smith M.E."/>
        </authorList>
    </citation>
    <scope>NUCLEOTIDE SEQUENCE</scope>
    <source>
        <strain evidence="1">CBS 190363</strain>
    </source>
</reference>
<proteinExistence type="predicted"/>
<protein>
    <submittedName>
        <fullName evidence="1">Uncharacterized protein</fullName>
    </submittedName>
</protein>